<dbReference type="SMART" id="SM00367">
    <property type="entry name" value="LRR_CC"/>
    <property type="match status" value="6"/>
</dbReference>
<dbReference type="SUPFAM" id="SSF48726">
    <property type="entry name" value="Immunoglobulin"/>
    <property type="match status" value="1"/>
</dbReference>
<comment type="subcellular location">
    <subcellularLocation>
        <location evidence="1">Membrane</location>
    </subcellularLocation>
</comment>
<dbReference type="Gene3D" id="3.80.10.10">
    <property type="entry name" value="Ribonuclease Inhibitor"/>
    <property type="match status" value="1"/>
</dbReference>
<dbReference type="InterPro" id="IPR007110">
    <property type="entry name" value="Ig-like_dom"/>
</dbReference>
<dbReference type="GeneTree" id="ENSGT01150000287004"/>
<keyword evidence="6" id="KW-1015">Disulfide bond</keyword>
<dbReference type="Pfam" id="PF13516">
    <property type="entry name" value="LRR_6"/>
    <property type="match status" value="7"/>
</dbReference>
<sequence length="617" mass="68892">MKTVWVLTLVLHCALSENSEVVDPGSPVVAVAGSDVVLPCSVRRSAGQSSLSAVDMNINWTRPDLGDALVHLYANHRDVNTRQIPQYRGRTAVFTEELQNGNVSLRLTDIKLLDEGDYKCRVDSKFWKDEVTINLRVEVIGERPVISVEKYDSNSEQFSLLCESKGWRPQPDLQLLNSKGENQTAGDPEIQRRADLFNVKRRFTVHKNHIDTFYCRATLGEHKEEKEIKPIVFYDLLPMPTGAKVAIGFAVAVIIVLILAGIVYFKYKERKEKEELKRVMRALGTPEEEQPDDSSVMTTLLNHLRNVPLLILRKRLRRLLKSRSGVVLCGKGLTEKSFAVLASALSSQNSKLTELDLSQNTLRNSEVKKLCEGLRSPNCKLQKLSLIDCSFTKETCADLASILSLKNSTLRELDLSKNDLWNSGVKELSEGLKSPDCKLERLGLSECRLTEESCADLASVLMVKNSPLRKLDLSENKLQDSGVKKLCDGLRSENCKLETLNLSDCRLTEESCADLASALMVKNSPLRKLDLSYNTLRDSGVKELCDGLRSENCKLETLKLSSCSITDEGCAELVTALRSNPSYLTELDLDMNPLGASGVEQLIELKDNPGYKLKKLR</sequence>
<dbReference type="InterPro" id="IPR032675">
    <property type="entry name" value="LRR_dom_sf"/>
</dbReference>
<keyword evidence="3 10" id="KW-0732">Signal</keyword>
<reference evidence="12" key="2">
    <citation type="submission" date="2025-08" db="UniProtKB">
        <authorList>
            <consortium name="Ensembl"/>
        </authorList>
    </citation>
    <scope>IDENTIFICATION</scope>
</reference>
<evidence type="ECO:0000256" key="1">
    <source>
        <dbReference type="ARBA" id="ARBA00004370"/>
    </source>
</evidence>
<evidence type="ECO:0000313" key="12">
    <source>
        <dbReference type="Ensembl" id="ENSPNAP00000035186.2"/>
    </source>
</evidence>
<keyword evidence="9" id="KW-0812">Transmembrane</keyword>
<evidence type="ECO:0000256" key="7">
    <source>
        <dbReference type="ARBA" id="ARBA00023180"/>
    </source>
</evidence>
<feature type="domain" description="Ig-like" evidence="11">
    <location>
        <begin position="19"/>
        <end position="134"/>
    </location>
</feature>
<evidence type="ECO:0000256" key="9">
    <source>
        <dbReference type="SAM" id="Phobius"/>
    </source>
</evidence>
<dbReference type="Pfam" id="PF22705">
    <property type="entry name" value="C2-set_3"/>
    <property type="match status" value="1"/>
</dbReference>
<dbReference type="PROSITE" id="PS50835">
    <property type="entry name" value="IG_LIKE"/>
    <property type="match status" value="1"/>
</dbReference>
<organism evidence="12 13">
    <name type="scientific">Pygocentrus nattereri</name>
    <name type="common">Red-bellied piranha</name>
    <dbReference type="NCBI Taxonomy" id="42514"/>
    <lineage>
        <taxon>Eukaryota</taxon>
        <taxon>Metazoa</taxon>
        <taxon>Chordata</taxon>
        <taxon>Craniata</taxon>
        <taxon>Vertebrata</taxon>
        <taxon>Euteleostomi</taxon>
        <taxon>Actinopterygii</taxon>
        <taxon>Neopterygii</taxon>
        <taxon>Teleostei</taxon>
        <taxon>Ostariophysi</taxon>
        <taxon>Characiformes</taxon>
        <taxon>Characoidei</taxon>
        <taxon>Pygocentrus</taxon>
    </lineage>
</organism>
<protein>
    <recommendedName>
        <fullName evidence="11">Ig-like domain-containing protein</fullName>
    </recommendedName>
</protein>
<dbReference type="InterPro" id="IPR036179">
    <property type="entry name" value="Ig-like_dom_sf"/>
</dbReference>
<evidence type="ECO:0000313" key="13">
    <source>
        <dbReference type="Proteomes" id="UP001501920"/>
    </source>
</evidence>
<keyword evidence="2" id="KW-0433">Leucine-rich repeat</keyword>
<evidence type="ECO:0000256" key="4">
    <source>
        <dbReference type="ARBA" id="ARBA00022737"/>
    </source>
</evidence>
<keyword evidence="9" id="KW-1133">Transmembrane helix</keyword>
<reference evidence="12" key="3">
    <citation type="submission" date="2025-09" db="UniProtKB">
        <authorList>
            <consortium name="Ensembl"/>
        </authorList>
    </citation>
    <scope>IDENTIFICATION</scope>
</reference>
<accession>A0A3B4EIZ3</accession>
<dbReference type="InterPro" id="IPR006553">
    <property type="entry name" value="Leu-rich_rpt_Cys-con_subtyp"/>
</dbReference>
<keyword evidence="7" id="KW-0325">Glycoprotein</keyword>
<dbReference type="SMART" id="SM00409">
    <property type="entry name" value="IG"/>
    <property type="match status" value="1"/>
</dbReference>
<dbReference type="GO" id="GO:1903037">
    <property type="term" value="P:regulation of leukocyte cell-cell adhesion"/>
    <property type="evidence" value="ECO:0007669"/>
    <property type="project" value="UniProtKB-ARBA"/>
</dbReference>
<evidence type="ECO:0000259" key="11">
    <source>
        <dbReference type="PROSITE" id="PS50835"/>
    </source>
</evidence>
<dbReference type="Pfam" id="PF07686">
    <property type="entry name" value="V-set"/>
    <property type="match status" value="1"/>
</dbReference>
<evidence type="ECO:0000256" key="5">
    <source>
        <dbReference type="ARBA" id="ARBA00023136"/>
    </source>
</evidence>
<keyword evidence="8" id="KW-0393">Immunoglobulin domain</keyword>
<feature type="chain" id="PRO_5043803311" description="Ig-like domain-containing protein" evidence="10">
    <location>
        <begin position="17"/>
        <end position="617"/>
    </location>
</feature>
<dbReference type="SMART" id="SM00368">
    <property type="entry name" value="LRR_RI"/>
    <property type="match status" value="9"/>
</dbReference>
<dbReference type="SMART" id="SM00406">
    <property type="entry name" value="IGv"/>
    <property type="match status" value="1"/>
</dbReference>
<proteinExistence type="predicted"/>
<dbReference type="Gene3D" id="2.60.40.10">
    <property type="entry name" value="Immunoglobulins"/>
    <property type="match status" value="2"/>
</dbReference>
<dbReference type="InterPro" id="IPR013783">
    <property type="entry name" value="Ig-like_fold"/>
</dbReference>
<evidence type="ECO:0000256" key="3">
    <source>
        <dbReference type="ARBA" id="ARBA00022729"/>
    </source>
</evidence>
<dbReference type="InterPro" id="IPR013106">
    <property type="entry name" value="Ig_V-set"/>
</dbReference>
<dbReference type="Ensembl" id="ENSPNAT00000027920.2">
    <property type="protein sequence ID" value="ENSPNAP00000035186.2"/>
    <property type="gene ID" value="ENSPNAG00000036798.1"/>
</dbReference>
<dbReference type="GO" id="GO:0016020">
    <property type="term" value="C:membrane"/>
    <property type="evidence" value="ECO:0007669"/>
    <property type="project" value="UniProtKB-SubCell"/>
</dbReference>
<evidence type="ECO:0000256" key="10">
    <source>
        <dbReference type="SAM" id="SignalP"/>
    </source>
</evidence>
<evidence type="ECO:0000256" key="2">
    <source>
        <dbReference type="ARBA" id="ARBA00022614"/>
    </source>
</evidence>
<dbReference type="AlphaFoldDB" id="A0A3B4EIZ3"/>
<dbReference type="OMA" id="ETHIRVS"/>
<evidence type="ECO:0000256" key="6">
    <source>
        <dbReference type="ARBA" id="ARBA00023157"/>
    </source>
</evidence>
<keyword evidence="5 9" id="KW-0472">Membrane</keyword>
<reference evidence="12 13" key="1">
    <citation type="submission" date="2020-10" db="EMBL/GenBank/DDBJ databases">
        <title>Pygocentrus nattereri (red-bellied piranha) genome, fPygNat1, primary haplotype.</title>
        <authorList>
            <person name="Myers G."/>
            <person name="Meyer A."/>
            <person name="Karagic N."/>
            <person name="Pippel M."/>
            <person name="Winkler S."/>
            <person name="Tracey A."/>
            <person name="Wood J."/>
            <person name="Formenti G."/>
            <person name="Howe K."/>
            <person name="Fedrigo O."/>
            <person name="Jarvis E.D."/>
        </authorList>
    </citation>
    <scope>NUCLEOTIDE SEQUENCE [LARGE SCALE GENOMIC DNA]</scope>
</reference>
<keyword evidence="4" id="KW-0677">Repeat</keyword>
<evidence type="ECO:0000256" key="8">
    <source>
        <dbReference type="ARBA" id="ARBA00023319"/>
    </source>
</evidence>
<keyword evidence="13" id="KW-1185">Reference proteome</keyword>
<dbReference type="Proteomes" id="UP001501920">
    <property type="component" value="Chromosome 9"/>
</dbReference>
<feature type="transmembrane region" description="Helical" evidence="9">
    <location>
        <begin position="245"/>
        <end position="265"/>
    </location>
</feature>
<dbReference type="InterPro" id="IPR053896">
    <property type="entry name" value="BTN3A2-like_Ig-C"/>
</dbReference>
<dbReference type="InterPro" id="IPR003599">
    <property type="entry name" value="Ig_sub"/>
</dbReference>
<dbReference type="InterPro" id="IPR051261">
    <property type="entry name" value="NLR"/>
</dbReference>
<dbReference type="PANTHER" id="PTHR24106">
    <property type="entry name" value="NACHT, LRR AND CARD DOMAINS-CONTAINING"/>
    <property type="match status" value="1"/>
</dbReference>
<dbReference type="CDD" id="cd00116">
    <property type="entry name" value="LRR_RI"/>
    <property type="match status" value="1"/>
</dbReference>
<name>A0A3B4EIZ3_PYGNA</name>
<dbReference type="InterPro" id="IPR001611">
    <property type="entry name" value="Leu-rich_rpt"/>
</dbReference>
<feature type="signal peptide" evidence="10">
    <location>
        <begin position="1"/>
        <end position="16"/>
    </location>
</feature>
<dbReference type="GO" id="GO:0050863">
    <property type="term" value="P:regulation of T cell activation"/>
    <property type="evidence" value="ECO:0007669"/>
    <property type="project" value="UniProtKB-ARBA"/>
</dbReference>
<dbReference type="SUPFAM" id="SSF52047">
    <property type="entry name" value="RNI-like"/>
    <property type="match status" value="1"/>
</dbReference>
<dbReference type="FunFam" id="2.60.40.10:FF:000142">
    <property type="entry name" value="V-set domain-containing T-cell activation inhibitor 1"/>
    <property type="match status" value="1"/>
</dbReference>